<sequence>MAFIDDLLANMVLLLVVGIATAVFGFDLWYRTRRGESIDETISSYLNAAFPVGLVILIFALWGEFTWPLPGSYNIVFYDGLTFLGISVLTWWAAHRYSGKFLYAGVVSAVLGILTVYYGAVSYELGLSQEPIVLLALYVMYGLTGLFSLPLGIAIDAYRGSNGKREGMTWILAAFAFLAVIAVLAALVNMALVAPTVSAHLMHPP</sequence>
<dbReference type="KEGG" id="ccai:NAS2_0817"/>
<dbReference type="AlphaFoldDB" id="A0A4P2VCA2"/>
<feature type="transmembrane region" description="Helical" evidence="1">
    <location>
        <begin position="75"/>
        <end position="94"/>
    </location>
</feature>
<dbReference type="Pfam" id="PF06168">
    <property type="entry name" value="DUF981"/>
    <property type="match status" value="1"/>
</dbReference>
<name>A0A4P2VCA2_9ARCH</name>
<evidence type="ECO:0000256" key="1">
    <source>
        <dbReference type="SAM" id="Phobius"/>
    </source>
</evidence>
<dbReference type="EMBL" id="AP018732">
    <property type="protein sequence ID" value="BBE42206.1"/>
    <property type="molecule type" value="Genomic_DNA"/>
</dbReference>
<accession>A0A4P2VCA2</accession>
<proteinExistence type="predicted"/>
<organism evidence="2 3">
    <name type="scientific">Conexivisphaera calida</name>
    <dbReference type="NCBI Taxonomy" id="1874277"/>
    <lineage>
        <taxon>Archaea</taxon>
        <taxon>Nitrososphaerota</taxon>
        <taxon>Conexivisphaeria</taxon>
        <taxon>Conexivisphaerales</taxon>
        <taxon>Conexivisphaeraceae</taxon>
        <taxon>Conexivisphaera</taxon>
    </lineage>
</organism>
<dbReference type="RefSeq" id="WP_174448462.1">
    <property type="nucleotide sequence ID" value="NZ_AP018732.1"/>
</dbReference>
<evidence type="ECO:0008006" key="4">
    <source>
        <dbReference type="Google" id="ProtNLM"/>
    </source>
</evidence>
<keyword evidence="1" id="KW-0472">Membrane</keyword>
<keyword evidence="3" id="KW-1185">Reference proteome</keyword>
<dbReference type="OrthoDB" id="57193at2157"/>
<dbReference type="Proteomes" id="UP000509448">
    <property type="component" value="Chromosome"/>
</dbReference>
<dbReference type="GeneID" id="55584628"/>
<feature type="transmembrane region" description="Helical" evidence="1">
    <location>
        <begin position="170"/>
        <end position="194"/>
    </location>
</feature>
<keyword evidence="1" id="KW-1133">Transmembrane helix</keyword>
<feature type="transmembrane region" description="Helical" evidence="1">
    <location>
        <begin position="12"/>
        <end position="30"/>
    </location>
</feature>
<feature type="transmembrane region" description="Helical" evidence="1">
    <location>
        <begin position="101"/>
        <end position="120"/>
    </location>
</feature>
<protein>
    <recommendedName>
        <fullName evidence="4">DUF981 family protein</fullName>
    </recommendedName>
</protein>
<feature type="transmembrane region" description="Helical" evidence="1">
    <location>
        <begin position="42"/>
        <end position="63"/>
    </location>
</feature>
<evidence type="ECO:0000313" key="2">
    <source>
        <dbReference type="EMBL" id="BBE42206.1"/>
    </source>
</evidence>
<feature type="transmembrane region" description="Helical" evidence="1">
    <location>
        <begin position="132"/>
        <end position="158"/>
    </location>
</feature>
<gene>
    <name evidence="2" type="ORF">NAS2_0817</name>
</gene>
<reference evidence="2 3" key="1">
    <citation type="journal article" date="2019" name="ISME J.">
        <title>Isolation and characterization of a thermophilic sulfur- and iron-reducing thaumarchaeote from a terrestrial acidic hot spring.</title>
        <authorList>
            <person name="Kato S."/>
            <person name="Itoh T."/>
            <person name="Yuki M."/>
            <person name="Nagamori M."/>
            <person name="Ohnishi M."/>
            <person name="Uematsu K."/>
            <person name="Suzuki K."/>
            <person name="Takashina T."/>
            <person name="Ohkuma M."/>
        </authorList>
    </citation>
    <scope>NUCLEOTIDE SEQUENCE [LARGE SCALE GENOMIC DNA]</scope>
    <source>
        <strain evidence="2 3">NAS-02</strain>
    </source>
</reference>
<keyword evidence="1" id="KW-0812">Transmembrane</keyword>
<evidence type="ECO:0000313" key="3">
    <source>
        <dbReference type="Proteomes" id="UP000509448"/>
    </source>
</evidence>
<dbReference type="InterPro" id="IPR009324">
    <property type="entry name" value="DUF981"/>
</dbReference>